<evidence type="ECO:0000313" key="9">
    <source>
        <dbReference type="Proteomes" id="UP001153714"/>
    </source>
</evidence>
<dbReference type="PANTHER" id="PTHR48225:SF7">
    <property type="entry name" value="MEIOSIS-SPECIFIC PROTEIN HOP1"/>
    <property type="match status" value="1"/>
</dbReference>
<dbReference type="Gene3D" id="3.30.900.10">
    <property type="entry name" value="HORMA domain"/>
    <property type="match status" value="1"/>
</dbReference>
<evidence type="ECO:0000256" key="3">
    <source>
        <dbReference type="ARBA" id="ARBA00022454"/>
    </source>
</evidence>
<dbReference type="GO" id="GO:0005694">
    <property type="term" value="C:chromosome"/>
    <property type="evidence" value="ECO:0007669"/>
    <property type="project" value="UniProtKB-SubCell"/>
</dbReference>
<dbReference type="EMBL" id="OU893335">
    <property type="protein sequence ID" value="CAG9792196.1"/>
    <property type="molecule type" value="Genomic_DNA"/>
</dbReference>
<name>A0A9N9R9C8_9NEOP</name>
<keyword evidence="9" id="KW-1185">Reference proteome</keyword>
<dbReference type="GO" id="GO:0005634">
    <property type="term" value="C:nucleus"/>
    <property type="evidence" value="ECO:0007669"/>
    <property type="project" value="UniProtKB-SubCell"/>
</dbReference>
<dbReference type="PROSITE" id="PS50815">
    <property type="entry name" value="HORMA"/>
    <property type="match status" value="1"/>
</dbReference>
<gene>
    <name evidence="8" type="ORF">DIATSA_LOCUS9748</name>
</gene>
<dbReference type="SUPFAM" id="SSF56019">
    <property type="entry name" value="The spindle assembly checkpoint protein mad2"/>
    <property type="match status" value="1"/>
</dbReference>
<dbReference type="InterPro" id="IPR036570">
    <property type="entry name" value="HORMA_dom_sf"/>
</dbReference>
<dbReference type="InterPro" id="IPR003511">
    <property type="entry name" value="HORMA_dom"/>
</dbReference>
<evidence type="ECO:0000259" key="7">
    <source>
        <dbReference type="PROSITE" id="PS50815"/>
    </source>
</evidence>
<dbReference type="Proteomes" id="UP001153714">
    <property type="component" value="Chromosome 4"/>
</dbReference>
<organism evidence="8 9">
    <name type="scientific">Diatraea saccharalis</name>
    <name type="common">sugarcane borer</name>
    <dbReference type="NCBI Taxonomy" id="40085"/>
    <lineage>
        <taxon>Eukaryota</taxon>
        <taxon>Metazoa</taxon>
        <taxon>Ecdysozoa</taxon>
        <taxon>Arthropoda</taxon>
        <taxon>Hexapoda</taxon>
        <taxon>Insecta</taxon>
        <taxon>Pterygota</taxon>
        <taxon>Neoptera</taxon>
        <taxon>Endopterygota</taxon>
        <taxon>Lepidoptera</taxon>
        <taxon>Glossata</taxon>
        <taxon>Ditrysia</taxon>
        <taxon>Pyraloidea</taxon>
        <taxon>Crambidae</taxon>
        <taxon>Crambinae</taxon>
        <taxon>Diatraea</taxon>
    </lineage>
</organism>
<feature type="region of interest" description="Disordered" evidence="6">
    <location>
        <begin position="264"/>
        <end position="283"/>
    </location>
</feature>
<keyword evidence="5" id="KW-0469">Meiosis</keyword>
<protein>
    <recommendedName>
        <fullName evidence="7">HORMA domain-containing protein</fullName>
    </recommendedName>
</protein>
<dbReference type="Pfam" id="PF02301">
    <property type="entry name" value="HORMA"/>
    <property type="match status" value="1"/>
</dbReference>
<evidence type="ECO:0000313" key="8">
    <source>
        <dbReference type="EMBL" id="CAG9792196.1"/>
    </source>
</evidence>
<reference evidence="8" key="1">
    <citation type="submission" date="2021-12" db="EMBL/GenBank/DDBJ databases">
        <authorList>
            <person name="King R."/>
        </authorList>
    </citation>
    <scope>NUCLEOTIDE SEQUENCE</scope>
</reference>
<feature type="compositionally biased region" description="Polar residues" evidence="6">
    <location>
        <begin position="270"/>
        <end position="283"/>
    </location>
</feature>
<evidence type="ECO:0000256" key="5">
    <source>
        <dbReference type="ARBA" id="ARBA00023254"/>
    </source>
</evidence>
<reference evidence="8" key="2">
    <citation type="submission" date="2022-10" db="EMBL/GenBank/DDBJ databases">
        <authorList>
            <consortium name="ENA_rothamsted_submissions"/>
            <consortium name="culmorum"/>
            <person name="King R."/>
        </authorList>
    </citation>
    <scope>NUCLEOTIDE SEQUENCE</scope>
</reference>
<dbReference type="OrthoDB" id="1928087at2759"/>
<dbReference type="InterPro" id="IPR051294">
    <property type="entry name" value="HORMA_MeioticProgression"/>
</dbReference>
<dbReference type="PANTHER" id="PTHR48225">
    <property type="entry name" value="HORMA DOMAIN-CONTAINING PROTEIN 1"/>
    <property type="match status" value="1"/>
</dbReference>
<evidence type="ECO:0000256" key="2">
    <source>
        <dbReference type="ARBA" id="ARBA00004286"/>
    </source>
</evidence>
<dbReference type="GO" id="GO:0051321">
    <property type="term" value="P:meiotic cell cycle"/>
    <property type="evidence" value="ECO:0007669"/>
    <property type="project" value="UniProtKB-KW"/>
</dbReference>
<comment type="subcellular location">
    <subcellularLocation>
        <location evidence="2">Chromosome</location>
    </subcellularLocation>
    <subcellularLocation>
        <location evidence="1">Nucleus</location>
    </subcellularLocation>
</comment>
<feature type="domain" description="HORMA" evidence="7">
    <location>
        <begin position="1"/>
        <end position="206"/>
    </location>
</feature>
<sequence length="283" mass="31983">MKQLTVIAISTITYLKNAFPEESYSTENFGGLKLRILKKKCRDELAQFLSSALTQAFEAFDKKYLQQLALCFYEDECKVENMIEYHLFEYSYSDAGVTLSVKSKSRDSSVHTRKYSFDAVRERTMQLIRACVVIMQTCHFELPDNYDVSLRLYYNEHAPEGYQAPGFNAATENDDHLEPTVVLSKSEDSGTSREVHCACNKEDSDVASGGQLLTCRYCNTHQHSACFGLTSEDAARLTEHCCTSCSDMDSSKVPTDQRLVPLSRNKREVNTSSVINEQSLALE</sequence>
<keyword evidence="4" id="KW-0539">Nucleus</keyword>
<dbReference type="SUPFAM" id="SSF57903">
    <property type="entry name" value="FYVE/PHD zinc finger"/>
    <property type="match status" value="1"/>
</dbReference>
<evidence type="ECO:0000256" key="1">
    <source>
        <dbReference type="ARBA" id="ARBA00004123"/>
    </source>
</evidence>
<keyword evidence="3" id="KW-0158">Chromosome</keyword>
<proteinExistence type="predicted"/>
<accession>A0A9N9R9C8</accession>
<dbReference type="AlphaFoldDB" id="A0A9N9R9C8"/>
<evidence type="ECO:0000256" key="4">
    <source>
        <dbReference type="ARBA" id="ARBA00023242"/>
    </source>
</evidence>
<evidence type="ECO:0000256" key="6">
    <source>
        <dbReference type="SAM" id="MobiDB-lite"/>
    </source>
</evidence>
<dbReference type="InterPro" id="IPR011011">
    <property type="entry name" value="Znf_FYVE_PHD"/>
</dbReference>